<dbReference type="Pfam" id="PF17962">
    <property type="entry name" value="bMG6"/>
    <property type="match status" value="1"/>
</dbReference>
<dbReference type="eggNOG" id="COG2373">
    <property type="taxonomic scope" value="Bacteria"/>
</dbReference>
<dbReference type="PIRSF" id="PIRSF038980">
    <property type="entry name" value="A2M_bac"/>
    <property type="match status" value="1"/>
</dbReference>
<evidence type="ECO:0000259" key="5">
    <source>
        <dbReference type="PROSITE" id="PS50948"/>
    </source>
</evidence>
<evidence type="ECO:0000256" key="1">
    <source>
        <dbReference type="ARBA" id="ARBA00010556"/>
    </source>
</evidence>
<dbReference type="InterPro" id="IPR008930">
    <property type="entry name" value="Terpenoid_cyclase/PrenylTrfase"/>
</dbReference>
<dbReference type="InterPro" id="IPR002890">
    <property type="entry name" value="MG2"/>
</dbReference>
<dbReference type="Pfam" id="PF00024">
    <property type="entry name" value="PAN_1"/>
    <property type="match status" value="1"/>
</dbReference>
<dbReference type="Gene3D" id="3.50.4.10">
    <property type="entry name" value="Hepatocyte Growth Factor"/>
    <property type="match status" value="1"/>
</dbReference>
<dbReference type="GO" id="GO:0004866">
    <property type="term" value="F:endopeptidase inhibitor activity"/>
    <property type="evidence" value="ECO:0007669"/>
    <property type="project" value="InterPro"/>
</dbReference>
<dbReference type="InterPro" id="IPR051802">
    <property type="entry name" value="YfhM-like"/>
</dbReference>
<dbReference type="Pfam" id="PF00207">
    <property type="entry name" value="A2M"/>
    <property type="match status" value="1"/>
</dbReference>
<dbReference type="OrthoDB" id="9767116at2"/>
<dbReference type="Pfam" id="PF07703">
    <property type="entry name" value="A2M_BRD"/>
    <property type="match status" value="1"/>
</dbReference>
<keyword evidence="3" id="KW-0677">Repeat</keyword>
<evidence type="ECO:0000256" key="3">
    <source>
        <dbReference type="ARBA" id="ARBA00022737"/>
    </source>
</evidence>
<dbReference type="RefSeq" id="WP_014778302.1">
    <property type="nucleotide sequence ID" value="NC_018012.1"/>
</dbReference>
<dbReference type="InterPro" id="IPR041203">
    <property type="entry name" value="Bact_A2M_MG5"/>
</dbReference>
<evidence type="ECO:0000313" key="6">
    <source>
        <dbReference type="EMBL" id="AFL73843.1"/>
    </source>
</evidence>
<dbReference type="InterPro" id="IPR001599">
    <property type="entry name" value="Macroglobln_a2"/>
</dbReference>
<keyword evidence="2" id="KW-0732">Signal</keyword>
<dbReference type="InterPro" id="IPR047565">
    <property type="entry name" value="Alpha-macroglob_thiol-ester_cl"/>
</dbReference>
<dbReference type="SMART" id="SM01359">
    <property type="entry name" value="A2M_N_2"/>
    <property type="match status" value="1"/>
</dbReference>
<dbReference type="Proteomes" id="UP000006062">
    <property type="component" value="Chromosome"/>
</dbReference>
<dbReference type="SMART" id="SM01419">
    <property type="entry name" value="Thiol-ester_cl"/>
    <property type="match status" value="1"/>
</dbReference>
<dbReference type="Gene3D" id="1.50.10.20">
    <property type="match status" value="1"/>
</dbReference>
<dbReference type="PANTHER" id="PTHR40094">
    <property type="entry name" value="ALPHA-2-MACROGLOBULIN HOMOLOG"/>
    <property type="match status" value="1"/>
</dbReference>
<dbReference type="Pfam" id="PF01835">
    <property type="entry name" value="MG2"/>
    <property type="match status" value="1"/>
</dbReference>
<evidence type="ECO:0000256" key="4">
    <source>
        <dbReference type="ARBA" id="ARBA00023157"/>
    </source>
</evidence>
<dbReference type="InterPro" id="IPR049120">
    <property type="entry name" value="A2M_bMG2"/>
</dbReference>
<protein>
    <submittedName>
        <fullName evidence="6">Large extracellular alpha-helical protein</fullName>
    </submittedName>
</protein>
<dbReference type="SUPFAM" id="SSF48239">
    <property type="entry name" value="Terpenoid cyclases/Protein prenyltransferases"/>
    <property type="match status" value="1"/>
</dbReference>
<dbReference type="InterPro" id="IPR000177">
    <property type="entry name" value="Apple"/>
</dbReference>
<dbReference type="InterPro" id="IPR041246">
    <property type="entry name" value="Bact_MG10"/>
</dbReference>
<name>I3YA25_THIV6</name>
<dbReference type="SUPFAM" id="SSF57414">
    <property type="entry name" value="Hairpin loop containing domain-like"/>
    <property type="match status" value="1"/>
</dbReference>
<dbReference type="InterPro" id="IPR021868">
    <property type="entry name" value="Alpha_2_Macroglob_MG3"/>
</dbReference>
<gene>
    <name evidence="6" type="ordered locus">Thivi_1874</name>
</gene>
<feature type="domain" description="Apple" evidence="5">
    <location>
        <begin position="32"/>
        <end position="108"/>
    </location>
</feature>
<proteinExistence type="inferred from homology"/>
<dbReference type="SMART" id="SM00223">
    <property type="entry name" value="APPLE"/>
    <property type="match status" value="1"/>
</dbReference>
<dbReference type="GO" id="GO:0005576">
    <property type="term" value="C:extracellular region"/>
    <property type="evidence" value="ECO:0007669"/>
    <property type="project" value="InterPro"/>
</dbReference>
<dbReference type="STRING" id="765911.Thivi_1874"/>
<dbReference type="KEGG" id="tvi:Thivi_1874"/>
<dbReference type="CDD" id="cd01100">
    <property type="entry name" value="APPLE_Factor_XI_like"/>
    <property type="match status" value="1"/>
</dbReference>
<dbReference type="GO" id="GO:0006508">
    <property type="term" value="P:proteolysis"/>
    <property type="evidence" value="ECO:0007669"/>
    <property type="project" value="InterPro"/>
</dbReference>
<dbReference type="CDD" id="cd02891">
    <property type="entry name" value="A2M_like"/>
    <property type="match status" value="1"/>
</dbReference>
<dbReference type="Pfam" id="PF17972">
    <property type="entry name" value="bMG5"/>
    <property type="match status" value="1"/>
</dbReference>
<accession>I3YA25</accession>
<dbReference type="InterPro" id="IPR041462">
    <property type="entry name" value="Bact_A2M_MG6"/>
</dbReference>
<dbReference type="Pfam" id="PF11974">
    <property type="entry name" value="bMG3"/>
    <property type="match status" value="1"/>
</dbReference>
<dbReference type="InterPro" id="IPR003609">
    <property type="entry name" value="Pan_app"/>
</dbReference>
<evidence type="ECO:0000256" key="2">
    <source>
        <dbReference type="ARBA" id="ARBA00022729"/>
    </source>
</evidence>
<dbReference type="Gene3D" id="2.60.40.1930">
    <property type="match status" value="1"/>
</dbReference>
<organism evidence="6 7">
    <name type="scientific">Thiocystis violascens (strain ATCC 17096 / DSM 198 / 6111)</name>
    <name type="common">Chromatium violascens</name>
    <dbReference type="NCBI Taxonomy" id="765911"/>
    <lineage>
        <taxon>Bacteria</taxon>
        <taxon>Pseudomonadati</taxon>
        <taxon>Pseudomonadota</taxon>
        <taxon>Gammaproteobacteria</taxon>
        <taxon>Chromatiales</taxon>
        <taxon>Chromatiaceae</taxon>
        <taxon>Thiocystis</taxon>
    </lineage>
</organism>
<evidence type="ECO:0000313" key="7">
    <source>
        <dbReference type="Proteomes" id="UP000006062"/>
    </source>
</evidence>
<dbReference type="PROSITE" id="PS50948">
    <property type="entry name" value="PAN"/>
    <property type="match status" value="1"/>
</dbReference>
<keyword evidence="7" id="KW-1185">Reference proteome</keyword>
<dbReference type="InterPro" id="IPR011625">
    <property type="entry name" value="A2M_N_BRD"/>
</dbReference>
<dbReference type="PANTHER" id="PTHR40094:SF1">
    <property type="entry name" value="UBIQUITIN DOMAIN-CONTAINING PROTEIN"/>
    <property type="match status" value="1"/>
</dbReference>
<comment type="similarity">
    <text evidence="1">Belongs to the protease inhibitor I39 (alpha-2-macroglobulin) family. Bacterial alpha-2-macroglobulin subfamily.</text>
</comment>
<dbReference type="Pfam" id="PF21142">
    <property type="entry name" value="A2M_bMG2"/>
    <property type="match status" value="1"/>
</dbReference>
<reference evidence="6 7" key="1">
    <citation type="submission" date="2012-06" db="EMBL/GenBank/DDBJ databases">
        <title>Complete sequence of Thiocystis violascens DSM 198.</title>
        <authorList>
            <consortium name="US DOE Joint Genome Institute"/>
            <person name="Lucas S."/>
            <person name="Han J."/>
            <person name="Lapidus A."/>
            <person name="Cheng J.-F."/>
            <person name="Goodwin L."/>
            <person name="Pitluck S."/>
            <person name="Peters L."/>
            <person name="Ovchinnikova G."/>
            <person name="Teshima H."/>
            <person name="Detter J.C."/>
            <person name="Han C."/>
            <person name="Tapia R."/>
            <person name="Land M."/>
            <person name="Hauser L."/>
            <person name="Kyrpides N."/>
            <person name="Ivanova N."/>
            <person name="Pagani I."/>
            <person name="Vogl K."/>
            <person name="Liu Z."/>
            <person name="Frigaard N.-U."/>
            <person name="Bryant D."/>
            <person name="Woyke T."/>
        </authorList>
    </citation>
    <scope>NUCLEOTIDE SEQUENCE [LARGE SCALE GENOMIC DNA]</scope>
    <source>
        <strain evidence="7">ATCC 17096 / DSM 198 / 6111</strain>
    </source>
</reference>
<dbReference type="Pfam" id="PF17973">
    <property type="entry name" value="bMG10"/>
    <property type="match status" value="1"/>
</dbReference>
<dbReference type="SMART" id="SM01360">
    <property type="entry name" value="A2M"/>
    <property type="match status" value="1"/>
</dbReference>
<dbReference type="HOGENOM" id="CLU_000965_1_0_6"/>
<dbReference type="InterPro" id="IPR026284">
    <property type="entry name" value="A2MG_proteobact"/>
</dbReference>
<sequence length="1838" mass="196336">MSGVRLIARLFACFVLGFVALGLLGVAVPTQAAQRALTVLPGMDVFGHDYATLKEVSLDACKSACLDDVRCRAFTFNVKAGWCFLKEDGRDRRPFDGAISGLIVEGATPAADFKAMRLAELRFLPPRALSEARALEERIARMASPAGRRDALVAEARVAANAGNHQRAADLQAAALRLNAEDRGLWADLAVSALAAQPSDWQTQQRFKQDATAAAINAYLRSEDAQNRADALALLGRAFAQRQDWRPAIRATRAALALAESAETRAALDQWIAEHGFRVTGHEVDSDAASPRICLQFSDPLPRDRANLNDFVRVADRTDLPVEVEAQQICIDGVRHGERYRVQVRAGLPAADGEALVKGADLEIYVRDRAPMARFLGRAYVLPKGGEAAIPVVSVNTDRIEAAVYRVGDRALTQAMENGTFRAQLDRWAANRIVDQTGEAVWTGTVEIRPELNREVTTAVPVGALIADIEPGAYAMTARPRNATDRSENLATQWFVVTELGLATFAGNDGLHALVRSLATARPVGKVAVRLVAVNNDILGQATTDSEGHARFEPGLLRGTGGNAPALLVAEGPDGDYAFLDLTQTPFDLGDRGVAGRPPPKPLDVYLVSERGAYRPGETVHLTALVRDARANAVPNLPLTLIVKRPDGVEFLRELTQDQGAGGHQSAVTLSRSAMRGTWRAQVYTDPKGEPLADLAFLVEDFEPERLTFDLASQAAAIDPEAPPDIALDARFLYGAPAAGLAVEGEIRLTPADTLPGFPGYRFGLESEAFAPVGGPLTATQTDGQGKAAIALTVPEITPTSKPLEASVQVRVVDDNGRPVERSLSLPVASKQARIGIKPLFDGSVEEGGNARFEVIALGADGGRMALGGLRWTLSRLTTSFQWYESDGTWDYEPITSSQRVADGTLDAGLDEVGRIESPVDWGAYRLALEAPEGAVLPVDLEFEAGWYVKPGAQDTPDLLKVSLDKEKYRVGEKVKARIEPRFPGLALVMVVDDRVIAMKAVAVSESGATVELPVTADWGPGAYVTAVLYRPMDLAAKRMPARAIGLTWAGVDPGQRALDLKLDLPPALTGTVSPRQTIEIPVAVGNLAGRRAYVTVAAVDAGILNLTRYQPPAPEDWYFAQRRLGMEIRDFYGQLIDRMQGVPGIVRSGGDGSLLKLEGPPPSEELVAYHSGIVKLDDQGRASVSFAIPDFNGTLRVMAMTWSTDGVGHAVTDLLVRDPVVVSAALPRFLAPGDRSRLLVNLAHVEGPAGAVELTVATAGGNTLIPAESATRALNLTEGGRSQVTVPIKAVGVGDDALTIALRTPDGRDLLKTLTLPVRSNAPPTSRTQATELPSGGELRLDADLLSDRLPGTGSLLVSIGGAGRLDVAGLLMALDRYPYGCTEQLTSRALPLLYLDEVAGAVGLTGDGPATSPKVKERIQSAIAEILTNQGSNGSFGLWGSGGGDDGWLDAYVTDFLTRAREQGYPVPDAAFDMALDNLRNRLAYASDFSQGGEEIAYALYVLARNGRAAIGDLRYYADTKLDAFATPMAKAQLGAGLALYGDRPRAATVFRNALGMLSTDGDAGGWRADFGSDLRDGAALLTLAVETETAAVDARALARRLQDQWSAADHASTQDSAWLLLAAHALTSGADQPELMLGGEPVKGGLYRRWDVADLVAQPPIVGNRGSAPLEALVTVTGVPLTPEPAGGNGYRIERAYYDLEGRRIQPSGIVQGGRLIAVITVTADTPRQARLIVNDPLPAGFEIDNPNLIKAGDIADIPWLGLEEEAAHTAFRADRFIAAIDRKPDARPQFQLAYRLRAVSPGLFAHPAATVEDMYRPRQRAWTETGTVEVRGVE</sequence>
<dbReference type="EMBL" id="CP003154">
    <property type="protein sequence ID" value="AFL73843.1"/>
    <property type="molecule type" value="Genomic_DNA"/>
</dbReference>
<keyword evidence="4" id="KW-1015">Disulfide bond</keyword>